<dbReference type="SUPFAM" id="SSF46689">
    <property type="entry name" value="Homeodomain-like"/>
    <property type="match status" value="1"/>
</dbReference>
<dbReference type="InterPro" id="IPR001647">
    <property type="entry name" value="HTH_TetR"/>
</dbReference>
<dbReference type="EMBL" id="JBHLWV010000024">
    <property type="protein sequence ID" value="MFC0315931.1"/>
    <property type="molecule type" value="Genomic_DNA"/>
</dbReference>
<feature type="DNA-binding region" description="H-T-H motif" evidence="2">
    <location>
        <begin position="30"/>
        <end position="49"/>
    </location>
</feature>
<dbReference type="InterPro" id="IPR009057">
    <property type="entry name" value="Homeodomain-like_sf"/>
</dbReference>
<proteinExistence type="predicted"/>
<protein>
    <submittedName>
        <fullName evidence="4">TetR/AcrR family transcriptional regulator</fullName>
    </submittedName>
</protein>
<name>A0ABV6HAL9_9ACTN</name>
<evidence type="ECO:0000313" key="5">
    <source>
        <dbReference type="Proteomes" id="UP001589783"/>
    </source>
</evidence>
<dbReference type="PROSITE" id="PS50977">
    <property type="entry name" value="HTH_TETR_2"/>
    <property type="match status" value="1"/>
</dbReference>
<sequence>MTSRSEKARQALMDAAEELYALHGVEAVSNRAITERAGSANHSAVAYHFGTRDGLISALLRRHMDEVGPLRTARIERLDDATDLRALIACWVLPHVHVLRSTPAPAWRARFLFQLRTLPSADTLTREAMADADDPEALTARMSATLGDLPRGILHARAQIAAGVLLGVCAEFERLVALGDQEGSWEEVGVFLIDAIAGMIAAPVSPGGHYDPPRSPLGI</sequence>
<keyword evidence="5" id="KW-1185">Reference proteome</keyword>
<comment type="caution">
    <text evidence="4">The sequence shown here is derived from an EMBL/GenBank/DDBJ whole genome shotgun (WGS) entry which is preliminary data.</text>
</comment>
<dbReference type="RefSeq" id="WP_382365120.1">
    <property type="nucleotide sequence ID" value="NZ_JBHLWV010000024.1"/>
</dbReference>
<keyword evidence="1 2" id="KW-0238">DNA-binding</keyword>
<dbReference type="Proteomes" id="UP001589783">
    <property type="component" value="Unassembled WGS sequence"/>
</dbReference>
<gene>
    <name evidence="4" type="ORF">ACFFJD_13840</name>
</gene>
<dbReference type="Gene3D" id="1.10.357.10">
    <property type="entry name" value="Tetracycline Repressor, domain 2"/>
    <property type="match status" value="1"/>
</dbReference>
<evidence type="ECO:0000259" key="3">
    <source>
        <dbReference type="PROSITE" id="PS50977"/>
    </source>
</evidence>
<reference evidence="4 5" key="1">
    <citation type="submission" date="2024-09" db="EMBL/GenBank/DDBJ databases">
        <authorList>
            <person name="Sun Q."/>
            <person name="Mori K."/>
        </authorList>
    </citation>
    <scope>NUCLEOTIDE SEQUENCE [LARGE SCALE GENOMIC DNA]</scope>
    <source>
        <strain evidence="4 5">CCM 7957</strain>
    </source>
</reference>
<accession>A0ABV6HAL9</accession>
<evidence type="ECO:0000256" key="2">
    <source>
        <dbReference type="PROSITE-ProRule" id="PRU00335"/>
    </source>
</evidence>
<dbReference type="Pfam" id="PF00440">
    <property type="entry name" value="TetR_N"/>
    <property type="match status" value="1"/>
</dbReference>
<evidence type="ECO:0000313" key="4">
    <source>
        <dbReference type="EMBL" id="MFC0315931.1"/>
    </source>
</evidence>
<organism evidence="4 5">
    <name type="scientific">Gordonia phosphorivorans</name>
    <dbReference type="NCBI Taxonomy" id="1056982"/>
    <lineage>
        <taxon>Bacteria</taxon>
        <taxon>Bacillati</taxon>
        <taxon>Actinomycetota</taxon>
        <taxon>Actinomycetes</taxon>
        <taxon>Mycobacteriales</taxon>
        <taxon>Gordoniaceae</taxon>
        <taxon>Gordonia</taxon>
    </lineage>
</organism>
<feature type="domain" description="HTH tetR-type" evidence="3">
    <location>
        <begin position="6"/>
        <end position="67"/>
    </location>
</feature>
<evidence type="ECO:0000256" key="1">
    <source>
        <dbReference type="ARBA" id="ARBA00023125"/>
    </source>
</evidence>